<name>A0A0F4KSR2_9LACO</name>
<dbReference type="STRING" id="1218508.JG29_05460"/>
<keyword evidence="2" id="KW-1133">Transmembrane helix</keyword>
<feature type="transmembrane region" description="Helical" evidence="2">
    <location>
        <begin position="127"/>
        <end position="146"/>
    </location>
</feature>
<feature type="transmembrane region" description="Helical" evidence="2">
    <location>
        <begin position="85"/>
        <end position="107"/>
    </location>
</feature>
<dbReference type="PANTHER" id="PTHR36435:SF6">
    <property type="entry name" value="ABORTIVE INFECTION PROTEIN"/>
    <property type="match status" value="1"/>
</dbReference>
<keyword evidence="2" id="KW-0812">Transmembrane</keyword>
<dbReference type="Pfam" id="PF02517">
    <property type="entry name" value="Rce1-like"/>
    <property type="match status" value="1"/>
</dbReference>
<sequence length="231" mass="26090">MAFKKSVNFVIQLLVALILSFIIQIPSLFERPLNNETINKINIISHFSFYIISVVVIFLLTYISYIKINGKNILEPKIIISNVKFVIIIEIIAIVLETVILYIGNYIFHITTPSGPADNFSDKLLHVQSPLIIILILHLVIVGPILEELLFQGIIQGGILKSFNVYINVFITTLLFLFAHGLSIFSFNGLSSFIPLLSFGLIYLKTKDIKMSCLGHMINNLLVTLLHILYD</sequence>
<comment type="caution">
    <text evidence="4">The sequence shown here is derived from an EMBL/GenBank/DDBJ whole genome shotgun (WGS) entry which is preliminary data.</text>
</comment>
<dbReference type="Proteomes" id="UP000033695">
    <property type="component" value="Unassembled WGS sequence"/>
</dbReference>
<organism evidence="4 5">
    <name type="scientific">Bombilactobacillus mellis</name>
    <dbReference type="NCBI Taxonomy" id="1218508"/>
    <lineage>
        <taxon>Bacteria</taxon>
        <taxon>Bacillati</taxon>
        <taxon>Bacillota</taxon>
        <taxon>Bacilli</taxon>
        <taxon>Lactobacillales</taxon>
        <taxon>Lactobacillaceae</taxon>
        <taxon>Bombilactobacillus</taxon>
    </lineage>
</organism>
<comment type="similarity">
    <text evidence="1">Belongs to the UPF0177 family.</text>
</comment>
<gene>
    <name evidence="4" type="ORF">JG29_05460</name>
</gene>
<dbReference type="RefSeq" id="WP_052696287.1">
    <property type="nucleotide sequence ID" value="NZ_JBHTHW010000003.1"/>
</dbReference>
<keyword evidence="5" id="KW-1185">Reference proteome</keyword>
<feature type="transmembrane region" description="Helical" evidence="2">
    <location>
        <begin position="158"/>
        <end position="178"/>
    </location>
</feature>
<feature type="transmembrane region" description="Helical" evidence="2">
    <location>
        <begin position="7"/>
        <end position="27"/>
    </location>
</feature>
<evidence type="ECO:0000313" key="4">
    <source>
        <dbReference type="EMBL" id="KJY49098.1"/>
    </source>
</evidence>
<accession>A0A0F4KSR2</accession>
<dbReference type="EMBL" id="JXBZ01000005">
    <property type="protein sequence ID" value="KJY49098.1"/>
    <property type="molecule type" value="Genomic_DNA"/>
</dbReference>
<keyword evidence="2" id="KW-0472">Membrane</keyword>
<dbReference type="PATRIC" id="fig|1218508.4.peg.561"/>
<evidence type="ECO:0000313" key="5">
    <source>
        <dbReference type="Proteomes" id="UP000033695"/>
    </source>
</evidence>
<dbReference type="GO" id="GO:0006508">
    <property type="term" value="P:proteolysis"/>
    <property type="evidence" value="ECO:0007669"/>
    <property type="project" value="UniProtKB-KW"/>
</dbReference>
<evidence type="ECO:0000259" key="3">
    <source>
        <dbReference type="Pfam" id="PF02517"/>
    </source>
</evidence>
<dbReference type="GO" id="GO:0004175">
    <property type="term" value="F:endopeptidase activity"/>
    <property type="evidence" value="ECO:0007669"/>
    <property type="project" value="UniProtKB-ARBA"/>
</dbReference>
<dbReference type="AlphaFoldDB" id="A0A0F4KSR2"/>
<reference evidence="4 5" key="1">
    <citation type="submission" date="2014-12" db="EMBL/GenBank/DDBJ databases">
        <title>Comparative genomics of the lactic acid bacteria isolated from the honey bee gut.</title>
        <authorList>
            <person name="Ellegaard K.M."/>
            <person name="Tamarit D."/>
            <person name="Javelind E."/>
            <person name="Olofsson T."/>
            <person name="Andersson S.G."/>
            <person name="Vasquez A."/>
        </authorList>
    </citation>
    <scope>NUCLEOTIDE SEQUENCE [LARGE SCALE GENOMIC DNA]</scope>
    <source>
        <strain evidence="4 5">Hon2</strain>
    </source>
</reference>
<protein>
    <submittedName>
        <fullName evidence="4">CAAX amino terminal protease family protein</fullName>
    </submittedName>
</protein>
<evidence type="ECO:0000256" key="1">
    <source>
        <dbReference type="ARBA" id="ARBA00009067"/>
    </source>
</evidence>
<dbReference type="GO" id="GO:0080120">
    <property type="term" value="P:CAAX-box protein maturation"/>
    <property type="evidence" value="ECO:0007669"/>
    <property type="project" value="UniProtKB-ARBA"/>
</dbReference>
<dbReference type="PANTHER" id="PTHR36435">
    <property type="entry name" value="SLR1288 PROTEIN"/>
    <property type="match status" value="1"/>
</dbReference>
<keyword evidence="4" id="KW-0378">Hydrolase</keyword>
<proteinExistence type="inferred from homology"/>
<evidence type="ECO:0000256" key="2">
    <source>
        <dbReference type="SAM" id="Phobius"/>
    </source>
</evidence>
<feature type="transmembrane region" description="Helical" evidence="2">
    <location>
        <begin position="184"/>
        <end position="204"/>
    </location>
</feature>
<dbReference type="OrthoDB" id="2307143at2"/>
<keyword evidence="4" id="KW-0645">Protease</keyword>
<dbReference type="InterPro" id="IPR052710">
    <property type="entry name" value="CAAX_protease"/>
</dbReference>
<feature type="transmembrane region" description="Helical" evidence="2">
    <location>
        <begin position="47"/>
        <end position="65"/>
    </location>
</feature>
<dbReference type="InterPro" id="IPR003675">
    <property type="entry name" value="Rce1/LyrA-like_dom"/>
</dbReference>
<dbReference type="HOGENOM" id="CLU_1193629_0_0_9"/>
<feature type="domain" description="CAAX prenyl protease 2/Lysostaphin resistance protein A-like" evidence="3">
    <location>
        <begin position="132"/>
        <end position="222"/>
    </location>
</feature>